<evidence type="ECO:0000313" key="3">
    <source>
        <dbReference type="Proteomes" id="UP000756921"/>
    </source>
</evidence>
<gene>
    <name evidence="2" type="ORF">PMIN01_11283</name>
</gene>
<feature type="compositionally biased region" description="Polar residues" evidence="1">
    <location>
        <begin position="1"/>
        <end position="28"/>
    </location>
</feature>
<sequence length="186" mass="20306">MFSDKGSTGSDTYSPGENPFVQVTSGNDGFSRVAPQYSGASSDNPFSNQKTSAHGFGPRPKPKPSRPDHHRATSTAEVEALLRPFFHHTNITAGAEQPNGSLRLSRDWVVKMLGANQFNRVDDGQLVLRPGSELNARGGGGIKLPATIIDWLEDSNGQDQVLLPAVVGKQYWTRPKYTDGKRRKLM</sequence>
<evidence type="ECO:0000256" key="1">
    <source>
        <dbReference type="SAM" id="MobiDB-lite"/>
    </source>
</evidence>
<dbReference type="EMBL" id="WJXW01000014">
    <property type="protein sequence ID" value="KAF9730414.1"/>
    <property type="molecule type" value="Genomic_DNA"/>
</dbReference>
<reference evidence="2" key="1">
    <citation type="journal article" date="2020" name="Mol. Plant Microbe Interact.">
        <title>Genome Sequence of the Biocontrol Agent Coniothyrium minitans strain Conio (IMI 134523).</title>
        <authorList>
            <person name="Patel D."/>
            <person name="Shittu T.A."/>
            <person name="Baroncelli R."/>
            <person name="Muthumeenakshi S."/>
            <person name="Osborne T.H."/>
            <person name="Janganan T.K."/>
            <person name="Sreenivasaprasad S."/>
        </authorList>
    </citation>
    <scope>NUCLEOTIDE SEQUENCE</scope>
    <source>
        <strain evidence="2">Conio</strain>
    </source>
</reference>
<feature type="region of interest" description="Disordered" evidence="1">
    <location>
        <begin position="1"/>
        <end position="73"/>
    </location>
</feature>
<comment type="caution">
    <text evidence="2">The sequence shown here is derived from an EMBL/GenBank/DDBJ whole genome shotgun (WGS) entry which is preliminary data.</text>
</comment>
<proteinExistence type="predicted"/>
<organism evidence="2 3">
    <name type="scientific">Paraphaeosphaeria minitans</name>
    <dbReference type="NCBI Taxonomy" id="565426"/>
    <lineage>
        <taxon>Eukaryota</taxon>
        <taxon>Fungi</taxon>
        <taxon>Dikarya</taxon>
        <taxon>Ascomycota</taxon>
        <taxon>Pezizomycotina</taxon>
        <taxon>Dothideomycetes</taxon>
        <taxon>Pleosporomycetidae</taxon>
        <taxon>Pleosporales</taxon>
        <taxon>Massarineae</taxon>
        <taxon>Didymosphaeriaceae</taxon>
        <taxon>Paraphaeosphaeria</taxon>
    </lineage>
</organism>
<evidence type="ECO:0000313" key="2">
    <source>
        <dbReference type="EMBL" id="KAF9730414.1"/>
    </source>
</evidence>
<accession>A0A9P6GA05</accession>
<dbReference type="AlphaFoldDB" id="A0A9P6GA05"/>
<feature type="compositionally biased region" description="Polar residues" evidence="1">
    <location>
        <begin position="38"/>
        <end position="52"/>
    </location>
</feature>
<name>A0A9P6GA05_9PLEO</name>
<protein>
    <submittedName>
        <fullName evidence="2">Uncharacterized protein</fullName>
    </submittedName>
</protein>
<dbReference type="OrthoDB" id="3789706at2759"/>
<dbReference type="Proteomes" id="UP000756921">
    <property type="component" value="Unassembled WGS sequence"/>
</dbReference>
<keyword evidence="3" id="KW-1185">Reference proteome</keyword>